<evidence type="ECO:0000313" key="2">
    <source>
        <dbReference type="EMBL" id="KAJ4929694.1"/>
    </source>
</evidence>
<gene>
    <name evidence="2" type="ORF">JOQ06_018716</name>
</gene>
<proteinExistence type="predicted"/>
<evidence type="ECO:0000256" key="1">
    <source>
        <dbReference type="SAM" id="MobiDB-lite"/>
    </source>
</evidence>
<name>A0AAD6ARY1_9TELE</name>
<comment type="caution">
    <text evidence="2">The sequence shown here is derived from an EMBL/GenBank/DDBJ whole genome shotgun (WGS) entry which is preliminary data.</text>
</comment>
<sequence>MESIIAPRGATGQGGRERHRLKGQRLKRKQEGQIMKEAQGWTTLIHIFLSKKGFDCRPEQTSLMNAMVFAVGQASAEALRCTGLPAANPPCWPG</sequence>
<accession>A0AAD6ARY1</accession>
<organism evidence="2 3">
    <name type="scientific">Pogonophryne albipinna</name>
    <dbReference type="NCBI Taxonomy" id="1090488"/>
    <lineage>
        <taxon>Eukaryota</taxon>
        <taxon>Metazoa</taxon>
        <taxon>Chordata</taxon>
        <taxon>Craniata</taxon>
        <taxon>Vertebrata</taxon>
        <taxon>Euteleostomi</taxon>
        <taxon>Actinopterygii</taxon>
        <taxon>Neopterygii</taxon>
        <taxon>Teleostei</taxon>
        <taxon>Neoteleostei</taxon>
        <taxon>Acanthomorphata</taxon>
        <taxon>Eupercaria</taxon>
        <taxon>Perciformes</taxon>
        <taxon>Notothenioidei</taxon>
        <taxon>Pogonophryne</taxon>
    </lineage>
</organism>
<keyword evidence="3" id="KW-1185">Reference proteome</keyword>
<evidence type="ECO:0000313" key="3">
    <source>
        <dbReference type="Proteomes" id="UP001219934"/>
    </source>
</evidence>
<feature type="compositionally biased region" description="Basic residues" evidence="1">
    <location>
        <begin position="17"/>
        <end position="28"/>
    </location>
</feature>
<feature type="region of interest" description="Disordered" evidence="1">
    <location>
        <begin position="1"/>
        <end position="32"/>
    </location>
</feature>
<dbReference type="EMBL" id="JAPTMU010000016">
    <property type="protein sequence ID" value="KAJ4929694.1"/>
    <property type="molecule type" value="Genomic_DNA"/>
</dbReference>
<reference evidence="2" key="1">
    <citation type="submission" date="2022-11" db="EMBL/GenBank/DDBJ databases">
        <title>Chromosome-level genome of Pogonophryne albipinna.</title>
        <authorList>
            <person name="Jo E."/>
        </authorList>
    </citation>
    <scope>NUCLEOTIDE SEQUENCE</scope>
    <source>
        <strain evidence="2">SGF0006</strain>
        <tissue evidence="2">Muscle</tissue>
    </source>
</reference>
<protein>
    <submittedName>
        <fullName evidence="2">Uncharacterized protein</fullName>
    </submittedName>
</protein>
<dbReference type="AlphaFoldDB" id="A0AAD6ARY1"/>
<dbReference type="Proteomes" id="UP001219934">
    <property type="component" value="Unassembled WGS sequence"/>
</dbReference>